<name>A0A0G0UD64_9BACT</name>
<dbReference type="AlphaFoldDB" id="A0A0G0UD64"/>
<evidence type="ECO:0000313" key="1">
    <source>
        <dbReference type="EMBL" id="KKR86893.1"/>
    </source>
</evidence>
<protein>
    <submittedName>
        <fullName evidence="1">Uncharacterized protein</fullName>
    </submittedName>
</protein>
<gene>
    <name evidence="1" type="ORF">UU35_C0007G0039</name>
</gene>
<proteinExistence type="predicted"/>
<reference evidence="1 2" key="1">
    <citation type="journal article" date="2015" name="Nature">
        <title>rRNA introns, odd ribosomes, and small enigmatic genomes across a large radiation of phyla.</title>
        <authorList>
            <person name="Brown C.T."/>
            <person name="Hug L.A."/>
            <person name="Thomas B.C."/>
            <person name="Sharon I."/>
            <person name="Castelle C.J."/>
            <person name="Singh A."/>
            <person name="Wilkins M.J."/>
            <person name="Williams K.H."/>
            <person name="Banfield J.F."/>
        </authorList>
    </citation>
    <scope>NUCLEOTIDE SEQUENCE [LARGE SCALE GENOMIC DNA]</scope>
</reference>
<dbReference type="Proteomes" id="UP000034616">
    <property type="component" value="Unassembled WGS sequence"/>
</dbReference>
<sequence length="61" mass="7349">MLFYWSHFRDSNPGPLLYESIALPTELKWQETDDRDRIKMKTGDQADLSRLLPFKKSRHLR</sequence>
<dbReference type="AntiFam" id="ANF00011">
    <property type="entry name" value="tRNA translation"/>
</dbReference>
<dbReference type="EMBL" id="LCAH01000007">
    <property type="protein sequence ID" value="KKR86893.1"/>
    <property type="molecule type" value="Genomic_DNA"/>
</dbReference>
<evidence type="ECO:0000313" key="2">
    <source>
        <dbReference type="Proteomes" id="UP000034616"/>
    </source>
</evidence>
<accession>A0A0G0UD64</accession>
<comment type="caution">
    <text evidence="1">The sequence shown here is derived from an EMBL/GenBank/DDBJ whole genome shotgun (WGS) entry which is preliminary data.</text>
</comment>
<organism evidence="1 2">
    <name type="scientific">Candidatus Uhrbacteria bacterium GW2011_GWC2_41_11</name>
    <dbReference type="NCBI Taxonomy" id="1618985"/>
    <lineage>
        <taxon>Bacteria</taxon>
        <taxon>Candidatus Uhriibacteriota</taxon>
    </lineage>
</organism>